<feature type="region of interest" description="Disordered" evidence="1">
    <location>
        <begin position="52"/>
        <end position="94"/>
    </location>
</feature>
<sequence length="94" mass="10694">MSNLSNTIGLSYTTLSNHKTLEIKQTQLLKRQTSLDSFLSYEGVTKSECFDPEESDDNIIPEQNKTSAEASSFPTRMQLPRAKRKNNVMYMQSV</sequence>
<protein>
    <submittedName>
        <fullName evidence="2">24010_t:CDS:1</fullName>
    </submittedName>
</protein>
<dbReference type="EMBL" id="CAJVPY010010864">
    <property type="protein sequence ID" value="CAG8722439.1"/>
    <property type="molecule type" value="Genomic_DNA"/>
</dbReference>
<evidence type="ECO:0000313" key="3">
    <source>
        <dbReference type="Proteomes" id="UP000789405"/>
    </source>
</evidence>
<name>A0A9N9I6B0_9GLOM</name>
<keyword evidence="3" id="KW-1185">Reference proteome</keyword>
<comment type="caution">
    <text evidence="2">The sequence shown here is derived from an EMBL/GenBank/DDBJ whole genome shotgun (WGS) entry which is preliminary data.</text>
</comment>
<dbReference type="AlphaFoldDB" id="A0A9N9I6B0"/>
<dbReference type="OrthoDB" id="10390386at2759"/>
<dbReference type="Proteomes" id="UP000789405">
    <property type="component" value="Unassembled WGS sequence"/>
</dbReference>
<evidence type="ECO:0000256" key="1">
    <source>
        <dbReference type="SAM" id="MobiDB-lite"/>
    </source>
</evidence>
<organism evidence="2 3">
    <name type="scientific">Dentiscutata erythropus</name>
    <dbReference type="NCBI Taxonomy" id="1348616"/>
    <lineage>
        <taxon>Eukaryota</taxon>
        <taxon>Fungi</taxon>
        <taxon>Fungi incertae sedis</taxon>
        <taxon>Mucoromycota</taxon>
        <taxon>Glomeromycotina</taxon>
        <taxon>Glomeromycetes</taxon>
        <taxon>Diversisporales</taxon>
        <taxon>Gigasporaceae</taxon>
        <taxon>Dentiscutata</taxon>
    </lineage>
</organism>
<feature type="compositionally biased region" description="Polar residues" evidence="1">
    <location>
        <begin position="61"/>
        <end position="75"/>
    </location>
</feature>
<accession>A0A9N9I6B0</accession>
<evidence type="ECO:0000313" key="2">
    <source>
        <dbReference type="EMBL" id="CAG8722439.1"/>
    </source>
</evidence>
<reference evidence="2" key="1">
    <citation type="submission" date="2021-06" db="EMBL/GenBank/DDBJ databases">
        <authorList>
            <person name="Kallberg Y."/>
            <person name="Tangrot J."/>
            <person name="Rosling A."/>
        </authorList>
    </citation>
    <scope>NUCLEOTIDE SEQUENCE</scope>
    <source>
        <strain evidence="2">MA453B</strain>
    </source>
</reference>
<gene>
    <name evidence="2" type="ORF">DERYTH_LOCUS14431</name>
</gene>
<proteinExistence type="predicted"/>